<reference evidence="2 3" key="1">
    <citation type="submission" date="2024-03" db="EMBL/GenBank/DDBJ databases">
        <authorList>
            <person name="Brejova B."/>
        </authorList>
    </citation>
    <scope>NUCLEOTIDE SEQUENCE [LARGE SCALE GENOMIC DNA]</scope>
    <source>
        <strain evidence="2 3">CBS 14171</strain>
    </source>
</reference>
<feature type="region of interest" description="Disordered" evidence="1">
    <location>
        <begin position="259"/>
        <end position="308"/>
    </location>
</feature>
<dbReference type="EMBL" id="OZ022405">
    <property type="protein sequence ID" value="CAK9436076.1"/>
    <property type="molecule type" value="Genomic_DNA"/>
</dbReference>
<feature type="region of interest" description="Disordered" evidence="1">
    <location>
        <begin position="1"/>
        <end position="145"/>
    </location>
</feature>
<evidence type="ECO:0000313" key="2">
    <source>
        <dbReference type="EMBL" id="CAK9436076.1"/>
    </source>
</evidence>
<evidence type="ECO:0000256" key="1">
    <source>
        <dbReference type="SAM" id="MobiDB-lite"/>
    </source>
</evidence>
<name>A0ABP0ZGX1_9ASCO</name>
<protein>
    <submittedName>
        <fullName evidence="2">Uncharacterized protein</fullName>
    </submittedName>
</protein>
<feature type="compositionally biased region" description="Polar residues" evidence="1">
    <location>
        <begin position="71"/>
        <end position="96"/>
    </location>
</feature>
<proteinExistence type="predicted"/>
<sequence>MGSSASKQSGRRLAKTASENVSKAVYKSNPTRFTGNEVPQQQQPSQQPDFDHHHDHQHHHTSTSSPLSSTIPESVTPDESLNQKQTAFRANTSTTFDPRYLHSKIGKSRTAPAAGSPGSAGNVPEGKDGGDPHEQGTSTYDSGFIDSLNKLGRQIESHEFKAATTNPNALPLRQLRSRKRLFEMGESEIKHQMASGSGSEAELQKTMVHPQTLTAILRDLKDPRIEEATIIKDYQLTPTFLKELGSIFRVPTNAVPFEEETKENEVGHKTVPRQRKLIHEQEDEPRDGPESVDSATYSKLKRRLSIDD</sequence>
<evidence type="ECO:0000313" key="3">
    <source>
        <dbReference type="Proteomes" id="UP001497383"/>
    </source>
</evidence>
<feature type="compositionally biased region" description="Polar residues" evidence="1">
    <location>
        <begin position="28"/>
        <end position="39"/>
    </location>
</feature>
<dbReference type="RefSeq" id="XP_066827572.1">
    <property type="nucleotide sequence ID" value="XM_066976576.1"/>
</dbReference>
<accession>A0ABP0ZGX1</accession>
<dbReference type="GeneID" id="92205830"/>
<feature type="compositionally biased region" description="Basic residues" evidence="1">
    <location>
        <begin position="299"/>
        <end position="308"/>
    </location>
</feature>
<dbReference type="Proteomes" id="UP001497383">
    <property type="component" value="Chromosome 1"/>
</dbReference>
<gene>
    <name evidence="2" type="ORF">LODBEIA_P06340</name>
</gene>
<feature type="compositionally biased region" description="Basic and acidic residues" evidence="1">
    <location>
        <begin position="125"/>
        <end position="134"/>
    </location>
</feature>
<keyword evidence="3" id="KW-1185">Reference proteome</keyword>
<organism evidence="2 3">
    <name type="scientific">Lodderomyces beijingensis</name>
    <dbReference type="NCBI Taxonomy" id="1775926"/>
    <lineage>
        <taxon>Eukaryota</taxon>
        <taxon>Fungi</taxon>
        <taxon>Dikarya</taxon>
        <taxon>Ascomycota</taxon>
        <taxon>Saccharomycotina</taxon>
        <taxon>Pichiomycetes</taxon>
        <taxon>Debaryomycetaceae</taxon>
        <taxon>Candida/Lodderomyces clade</taxon>
        <taxon>Lodderomyces</taxon>
    </lineage>
</organism>
<feature type="compositionally biased region" description="Low complexity" evidence="1">
    <location>
        <begin position="111"/>
        <end position="121"/>
    </location>
</feature>